<dbReference type="Proteomes" id="UP000289465">
    <property type="component" value="Unassembled WGS sequence"/>
</dbReference>
<accession>A0A446CPI9</accession>
<dbReference type="AlphaFoldDB" id="A0A446CPI9"/>
<organism evidence="1 2">
    <name type="scientific">Achromobacter veterisilvae</name>
    <dbReference type="NCBI Taxonomy" id="2069367"/>
    <lineage>
        <taxon>Bacteria</taxon>
        <taxon>Pseudomonadati</taxon>
        <taxon>Pseudomonadota</taxon>
        <taxon>Betaproteobacteria</taxon>
        <taxon>Burkholderiales</taxon>
        <taxon>Alcaligenaceae</taxon>
        <taxon>Achromobacter</taxon>
    </lineage>
</organism>
<evidence type="ECO:0000313" key="1">
    <source>
        <dbReference type="EMBL" id="SSW69671.1"/>
    </source>
</evidence>
<gene>
    <name evidence="1" type="ORF">AVE30378_03636</name>
</gene>
<dbReference type="EMBL" id="UFQC01000019">
    <property type="protein sequence ID" value="SSW69671.1"/>
    <property type="molecule type" value="Genomic_DNA"/>
</dbReference>
<name>A0A446CPI9_9BURK</name>
<evidence type="ECO:0000313" key="2">
    <source>
        <dbReference type="Proteomes" id="UP000289465"/>
    </source>
</evidence>
<sequence>MVAKKGDAIVSVTEGQEVPNIGRFSLADVTYIETLLVAILRDADY</sequence>
<proteinExistence type="predicted"/>
<protein>
    <submittedName>
        <fullName evidence="1">Uncharacterized protein</fullName>
    </submittedName>
</protein>
<reference evidence="1 2" key="1">
    <citation type="submission" date="2018-07" db="EMBL/GenBank/DDBJ databases">
        <authorList>
            <person name="Peeters C."/>
        </authorList>
    </citation>
    <scope>NUCLEOTIDE SEQUENCE [LARGE SCALE GENOMIC DNA]</scope>
    <source>
        <strain evidence="1 2">LMG 30378</strain>
    </source>
</reference>